<dbReference type="InterPro" id="IPR014774">
    <property type="entry name" value="KaiC-like_dom"/>
</dbReference>
<dbReference type="SMART" id="SM00382">
    <property type="entry name" value="AAA"/>
    <property type="match status" value="2"/>
</dbReference>
<dbReference type="InterPro" id="IPR051347">
    <property type="entry name" value="Circadian_clock_KaiC-rel"/>
</dbReference>
<evidence type="ECO:0000256" key="5">
    <source>
        <dbReference type="ARBA" id="ARBA00022777"/>
    </source>
</evidence>
<dbReference type="InterPro" id="IPR027417">
    <property type="entry name" value="P-loop_NTPase"/>
</dbReference>
<evidence type="ECO:0000256" key="1">
    <source>
        <dbReference type="ARBA" id="ARBA00012513"/>
    </source>
</evidence>
<dbReference type="PANTHER" id="PTHR42926">
    <property type="match status" value="1"/>
</dbReference>
<organism evidence="8 9">
    <name type="scientific">Massilia agrisoli</name>
    <dbReference type="NCBI Taxonomy" id="2892444"/>
    <lineage>
        <taxon>Bacteria</taxon>
        <taxon>Pseudomonadati</taxon>
        <taxon>Pseudomonadota</taxon>
        <taxon>Betaproteobacteria</taxon>
        <taxon>Burkholderiales</taxon>
        <taxon>Oxalobacteraceae</taxon>
        <taxon>Telluria group</taxon>
        <taxon>Massilia</taxon>
    </lineage>
</organism>
<dbReference type="Pfam" id="PF06745">
    <property type="entry name" value="ATPase"/>
    <property type="match status" value="2"/>
</dbReference>
<evidence type="ECO:0000313" key="9">
    <source>
        <dbReference type="Proteomes" id="UP001198701"/>
    </source>
</evidence>
<proteinExistence type="predicted"/>
<comment type="caution">
    <text evidence="8">The sequence shown here is derived from an EMBL/GenBank/DDBJ whole genome shotgun (WGS) entry which is preliminary data.</text>
</comment>
<keyword evidence="5" id="KW-0418">Kinase</keyword>
<accession>A0ABS8ISC2</accession>
<keyword evidence="9" id="KW-1185">Reference proteome</keyword>
<dbReference type="Proteomes" id="UP001198701">
    <property type="component" value="Unassembled WGS sequence"/>
</dbReference>
<evidence type="ECO:0000313" key="8">
    <source>
        <dbReference type="EMBL" id="MCC6071093.1"/>
    </source>
</evidence>
<dbReference type="EMBL" id="JAJHPV010000013">
    <property type="protein sequence ID" value="MCC6071093.1"/>
    <property type="molecule type" value="Genomic_DNA"/>
</dbReference>
<protein>
    <recommendedName>
        <fullName evidence="1">non-specific serine/threonine protein kinase</fullName>
        <ecNumber evidence="1">2.7.11.1</ecNumber>
    </recommendedName>
</protein>
<dbReference type="PROSITE" id="PS51146">
    <property type="entry name" value="KAIC"/>
    <property type="match status" value="2"/>
</dbReference>
<feature type="domain" description="KaiC" evidence="7">
    <location>
        <begin position="8"/>
        <end position="247"/>
    </location>
</feature>
<dbReference type="SUPFAM" id="SSF52540">
    <property type="entry name" value="P-loop containing nucleoside triphosphate hydrolases"/>
    <property type="match status" value="2"/>
</dbReference>
<keyword evidence="2" id="KW-0597">Phosphoprotein</keyword>
<sequence>MTEKLELPLAQTGVPGLDTVLGGGLPELSFNIIGGSPGSGKTTFAQQIMFSLAHPGRKALFFTAMGEPPVKMLRYQQQFSFFDFGKVDSSIQFISLAAEVEGGNYDDVLAQICEQVRLHSPALVFIDSFRSFVEGAKGEHREVHALQAFVQKLVTQMTGWNATTFLVGEYLVNEADRNPIFTVADGIIWLTQNVHRNAMVRKIQVLKMRGLKHRPGLHTFRIDRTGIEIFPRILPAPEPSGQARRADRTGRISTGVATLDQMLGGGVPVGYSILVVGPSGSGKTMLATEFLAEGARVGETAVLALFEKTPSQMMNDKLDKLVDSGRVELLNVRSLDVSVDETLHEIVKMIDRLDAKRVVLDSLSGFELALAPEFRVDFRESLYRMTTVLSEKGVTLLMTSELEDRFSDFRFSPYGNAFLVDAIIVQRFIEIGAQLKTIVSVVKVRGSAHSRDMRLFEITEDGIVIGDGPAPYSDILLGGPRCLPALPAA</sequence>
<keyword evidence="6" id="KW-0378">Hydrolase</keyword>
<name>A0ABS8ISC2_9BURK</name>
<dbReference type="PANTHER" id="PTHR42926:SF1">
    <property type="entry name" value="CIRCADIAN CLOCK OSCILLATOR PROTEIN KAIC 1"/>
    <property type="match status" value="1"/>
</dbReference>
<evidence type="ECO:0000256" key="2">
    <source>
        <dbReference type="ARBA" id="ARBA00022553"/>
    </source>
</evidence>
<evidence type="ECO:0000259" key="7">
    <source>
        <dbReference type="PROSITE" id="PS51146"/>
    </source>
</evidence>
<dbReference type="EC" id="2.7.11.1" evidence="1"/>
<feature type="domain" description="KaiC" evidence="7">
    <location>
        <begin position="250"/>
        <end position="479"/>
    </location>
</feature>
<dbReference type="InterPro" id="IPR030665">
    <property type="entry name" value="KaiC"/>
</dbReference>
<dbReference type="InterPro" id="IPR010624">
    <property type="entry name" value="KaiC_dom"/>
</dbReference>
<dbReference type="PIRSF" id="PIRSF039117">
    <property type="entry name" value="KaiC"/>
    <property type="match status" value="1"/>
</dbReference>
<reference evidence="8 9" key="1">
    <citation type="submission" date="2021-11" db="EMBL/GenBank/DDBJ databases">
        <authorList>
            <person name="Huq M.A."/>
        </authorList>
    </citation>
    <scope>NUCLEOTIDE SEQUENCE [LARGE SCALE GENOMIC DNA]</scope>
    <source>
        <strain evidence="8 9">MAHUQ-52</strain>
    </source>
</reference>
<dbReference type="InterPro" id="IPR003593">
    <property type="entry name" value="AAA+_ATPase"/>
</dbReference>
<evidence type="ECO:0000256" key="6">
    <source>
        <dbReference type="ARBA" id="ARBA00022801"/>
    </source>
</evidence>
<evidence type="ECO:0000256" key="4">
    <source>
        <dbReference type="ARBA" id="ARBA00022737"/>
    </source>
</evidence>
<dbReference type="Gene3D" id="3.40.50.300">
    <property type="entry name" value="P-loop containing nucleotide triphosphate hydrolases"/>
    <property type="match status" value="2"/>
</dbReference>
<keyword evidence="4" id="KW-0677">Repeat</keyword>
<gene>
    <name evidence="8" type="ORF">LMJ30_09005</name>
</gene>
<keyword evidence="3" id="KW-0808">Transferase</keyword>
<dbReference type="RefSeq" id="WP_229432021.1">
    <property type="nucleotide sequence ID" value="NZ_JAJHPV010000013.1"/>
</dbReference>
<evidence type="ECO:0000256" key="3">
    <source>
        <dbReference type="ARBA" id="ARBA00022679"/>
    </source>
</evidence>